<sequence length="93" mass="10594">MTTKNQTLMWEVRCHPGKAPAVEEWIRAIIVPPLWQDEAVASYNAYSTQTPEEERVVLIIDYLGSAPTTLTAEPPPHLITRPGHTWIFQRLDV</sequence>
<accession>A0ABN2TWF8</accession>
<name>A0ABN2TWF8_9ACTN</name>
<gene>
    <name evidence="1" type="ORF">GCM10009839_21110</name>
</gene>
<dbReference type="Proteomes" id="UP001500751">
    <property type="component" value="Unassembled WGS sequence"/>
</dbReference>
<evidence type="ECO:0000313" key="1">
    <source>
        <dbReference type="EMBL" id="GAA2023359.1"/>
    </source>
</evidence>
<organism evidence="1 2">
    <name type="scientific">Catenulispora yoronensis</name>
    <dbReference type="NCBI Taxonomy" id="450799"/>
    <lineage>
        <taxon>Bacteria</taxon>
        <taxon>Bacillati</taxon>
        <taxon>Actinomycetota</taxon>
        <taxon>Actinomycetes</taxon>
        <taxon>Catenulisporales</taxon>
        <taxon>Catenulisporaceae</taxon>
        <taxon>Catenulispora</taxon>
    </lineage>
</organism>
<reference evidence="1 2" key="1">
    <citation type="journal article" date="2019" name="Int. J. Syst. Evol. Microbiol.">
        <title>The Global Catalogue of Microorganisms (GCM) 10K type strain sequencing project: providing services to taxonomists for standard genome sequencing and annotation.</title>
        <authorList>
            <consortium name="The Broad Institute Genomics Platform"/>
            <consortium name="The Broad Institute Genome Sequencing Center for Infectious Disease"/>
            <person name="Wu L."/>
            <person name="Ma J."/>
        </authorList>
    </citation>
    <scope>NUCLEOTIDE SEQUENCE [LARGE SCALE GENOMIC DNA]</scope>
    <source>
        <strain evidence="1 2">JCM 16014</strain>
    </source>
</reference>
<evidence type="ECO:0000313" key="2">
    <source>
        <dbReference type="Proteomes" id="UP001500751"/>
    </source>
</evidence>
<protein>
    <submittedName>
        <fullName evidence="1">Uncharacterized protein</fullName>
    </submittedName>
</protein>
<proteinExistence type="predicted"/>
<keyword evidence="2" id="KW-1185">Reference proteome</keyword>
<dbReference type="EMBL" id="BAAAQN010000009">
    <property type="protein sequence ID" value="GAA2023359.1"/>
    <property type="molecule type" value="Genomic_DNA"/>
</dbReference>
<comment type="caution">
    <text evidence="1">The sequence shown here is derived from an EMBL/GenBank/DDBJ whole genome shotgun (WGS) entry which is preliminary data.</text>
</comment>
<dbReference type="RefSeq" id="WP_344665344.1">
    <property type="nucleotide sequence ID" value="NZ_BAAAQN010000009.1"/>
</dbReference>